<organism evidence="9">
    <name type="scientific">Singulisphaera sp. Ch08</name>
    <dbReference type="NCBI Taxonomy" id="3120278"/>
    <lineage>
        <taxon>Bacteria</taxon>
        <taxon>Pseudomonadati</taxon>
        <taxon>Planctomycetota</taxon>
        <taxon>Planctomycetia</taxon>
        <taxon>Isosphaerales</taxon>
        <taxon>Isosphaeraceae</taxon>
        <taxon>Singulisphaera</taxon>
    </lineage>
</organism>
<dbReference type="PANTHER" id="PTHR43738">
    <property type="entry name" value="ABC TRANSPORTER, MEMBRANE PROTEIN"/>
    <property type="match status" value="1"/>
</dbReference>
<keyword evidence="2" id="KW-1003">Cell membrane</keyword>
<dbReference type="InterPro" id="IPR025857">
    <property type="entry name" value="MacB_PCD"/>
</dbReference>
<keyword evidence="3 6" id="KW-0812">Transmembrane</keyword>
<feature type="domain" description="MacB-like periplasmic core" evidence="8">
    <location>
        <begin position="19"/>
        <end position="191"/>
    </location>
</feature>
<dbReference type="InterPro" id="IPR051125">
    <property type="entry name" value="ABC-4/HrtB_transporter"/>
</dbReference>
<evidence type="ECO:0000256" key="4">
    <source>
        <dbReference type="ARBA" id="ARBA00022989"/>
    </source>
</evidence>
<evidence type="ECO:0000256" key="5">
    <source>
        <dbReference type="ARBA" id="ARBA00023136"/>
    </source>
</evidence>
<keyword evidence="4 6" id="KW-1133">Transmembrane helix</keyword>
<dbReference type="Pfam" id="PF12704">
    <property type="entry name" value="MacB_PCD"/>
    <property type="match status" value="1"/>
</dbReference>
<feature type="transmembrane region" description="Helical" evidence="6">
    <location>
        <begin position="260"/>
        <end position="283"/>
    </location>
</feature>
<sequence>MKYLHYIYRNARRNPVRSMLTIASTAVTLFLMMILVSFFTINSEVAKGLGEYNRIVVMNSQGFAGQVPISRVREIAANEQIIAATPFSWYGGKYGEEQMPFAQFGIDPDTIFKIYDELTIPADQLKAFREDKSGCVIGSKLAEDRGWKVGDSLPLKGDIYQFDLDLTIRGIYDGPHDRDRRMCMFHWSYLDEGLKRISKGEGAGSGNAGVIVAKCADSGQIASLCRKIDADYLNTDKPTRTQSEEAFGAMFSEMMRDLQWLIAAIGMAVLVSLIFVAGNAMAMALRERTTEVAILKAIGFNRSLVLNLVLAEAVLVAGIGGLLGSFGCKILCDVVDISRYSAGTLPFFFVPWRTALTGLLVSLLIGLLSGIIPAVTAARRSVIQGLRKVV</sequence>
<comment type="subcellular location">
    <subcellularLocation>
        <location evidence="1">Cell membrane</location>
        <topology evidence="1">Multi-pass membrane protein</topology>
    </subcellularLocation>
</comment>
<reference evidence="9" key="1">
    <citation type="submission" date="2024-05" db="EMBL/GenBank/DDBJ databases">
        <title>Planctomycetes of the genus Singulisphaera possess chitinolytic capabilities.</title>
        <authorList>
            <person name="Ivanova A."/>
        </authorList>
    </citation>
    <scope>NUCLEOTIDE SEQUENCE</scope>
    <source>
        <strain evidence="9">Ch08T</strain>
    </source>
</reference>
<dbReference type="Pfam" id="PF02687">
    <property type="entry name" value="FtsX"/>
    <property type="match status" value="1"/>
</dbReference>
<evidence type="ECO:0000256" key="1">
    <source>
        <dbReference type="ARBA" id="ARBA00004651"/>
    </source>
</evidence>
<feature type="domain" description="ABC3 transporter permease C-terminal" evidence="7">
    <location>
        <begin position="265"/>
        <end position="381"/>
    </location>
</feature>
<feature type="transmembrane region" description="Helical" evidence="6">
    <location>
        <begin position="355"/>
        <end position="378"/>
    </location>
</feature>
<keyword evidence="5 6" id="KW-0472">Membrane</keyword>
<evidence type="ECO:0000256" key="6">
    <source>
        <dbReference type="SAM" id="Phobius"/>
    </source>
</evidence>
<dbReference type="GO" id="GO:0005886">
    <property type="term" value="C:plasma membrane"/>
    <property type="evidence" value="ECO:0007669"/>
    <property type="project" value="UniProtKB-SubCell"/>
</dbReference>
<evidence type="ECO:0000256" key="2">
    <source>
        <dbReference type="ARBA" id="ARBA00022475"/>
    </source>
</evidence>
<evidence type="ECO:0000259" key="7">
    <source>
        <dbReference type="Pfam" id="PF02687"/>
    </source>
</evidence>
<evidence type="ECO:0000313" key="9">
    <source>
        <dbReference type="EMBL" id="XBH03844.1"/>
    </source>
</evidence>
<proteinExistence type="predicted"/>
<feature type="transmembrane region" description="Helical" evidence="6">
    <location>
        <begin position="20"/>
        <end position="41"/>
    </location>
</feature>
<feature type="transmembrane region" description="Helical" evidence="6">
    <location>
        <begin position="304"/>
        <end position="326"/>
    </location>
</feature>
<evidence type="ECO:0000259" key="8">
    <source>
        <dbReference type="Pfam" id="PF12704"/>
    </source>
</evidence>
<evidence type="ECO:0000256" key="3">
    <source>
        <dbReference type="ARBA" id="ARBA00022692"/>
    </source>
</evidence>
<dbReference type="RefSeq" id="WP_406696586.1">
    <property type="nucleotide sequence ID" value="NZ_CP155447.1"/>
</dbReference>
<protein>
    <submittedName>
        <fullName evidence="9">FtsX-like permease family protein</fullName>
    </submittedName>
</protein>
<gene>
    <name evidence="9" type="ORF">V5E97_36940</name>
</gene>
<dbReference type="InterPro" id="IPR003838">
    <property type="entry name" value="ABC3_permease_C"/>
</dbReference>
<dbReference type="EMBL" id="CP155447">
    <property type="protein sequence ID" value="XBH03844.1"/>
    <property type="molecule type" value="Genomic_DNA"/>
</dbReference>
<accession>A0AAU7CEQ8</accession>
<dbReference type="PANTHER" id="PTHR43738:SF3">
    <property type="entry name" value="ABC TRANSPORTER PERMEASE"/>
    <property type="match status" value="1"/>
</dbReference>
<name>A0AAU7CEQ8_9BACT</name>
<dbReference type="AlphaFoldDB" id="A0AAU7CEQ8"/>